<accession>A0ABY4FNC5</accession>
<dbReference type="InterPro" id="IPR023871">
    <property type="entry name" value="MftE"/>
</dbReference>
<dbReference type="PANTHER" id="PTHR35005">
    <property type="entry name" value="3-DEHYDRO-SCYLLO-INOSOSE HYDROLASE"/>
    <property type="match status" value="1"/>
</dbReference>
<proteinExistence type="inferred from homology"/>
<evidence type="ECO:0000256" key="5">
    <source>
        <dbReference type="ARBA" id="ARBA00024029"/>
    </source>
</evidence>
<sequence length="253" mass="26085">MTVGDADRAGQGAPLAERRWPAISGGALILPLGATEQHGPHLPLGTDADVAQAVARALAAGEDPAPAPARLLAPAIPYGASGEHADFPGTLSLGTAVLTELLVELGRSALRWAERVCIVNGHGGNVEALAAAVPRLRREGRDVAWLPCGSARIPGDAHAGRAETSLMLHLHPDRVAAGLAEAGDARPMRELLPELRARGVRAVSSNGVLGDPSGASADEGRARFAAVLAEAEERLRAWAPRDTDGMLALRDAV</sequence>
<reference evidence="6 7" key="1">
    <citation type="submission" date="2022-04" db="EMBL/GenBank/DDBJ databases">
        <title>Leucobacter sp. isolated from rhizosphere of garlic.</title>
        <authorList>
            <person name="Won M."/>
            <person name="Lee C.-M."/>
            <person name="Woen H.-Y."/>
            <person name="Kwon S.-W."/>
        </authorList>
    </citation>
    <scope>NUCLEOTIDE SEQUENCE [LARGE SCALE GENOMIC DNA]</scope>
    <source>
        <strain evidence="6 7">H21R-40</strain>
    </source>
</reference>
<dbReference type="Gene3D" id="3.40.50.10310">
    <property type="entry name" value="Creatininase"/>
    <property type="match status" value="1"/>
</dbReference>
<dbReference type="NCBIfam" id="TIGR03964">
    <property type="entry name" value="mycofact_creat"/>
    <property type="match status" value="1"/>
</dbReference>
<keyword evidence="4" id="KW-0862">Zinc</keyword>
<name>A0ABY4FNC5_9MICO</name>
<dbReference type="PANTHER" id="PTHR35005:SF1">
    <property type="entry name" value="2-AMINO-5-FORMYLAMINO-6-RIBOSYLAMINOPYRIMIDIN-4(3H)-ONE 5'-MONOPHOSPHATE DEFORMYLASE"/>
    <property type="match status" value="1"/>
</dbReference>
<evidence type="ECO:0000313" key="6">
    <source>
        <dbReference type="EMBL" id="UOQ57766.1"/>
    </source>
</evidence>
<comment type="similarity">
    <text evidence="5">Belongs to the creatininase superfamily.</text>
</comment>
<evidence type="ECO:0000256" key="3">
    <source>
        <dbReference type="ARBA" id="ARBA00022801"/>
    </source>
</evidence>
<evidence type="ECO:0000256" key="4">
    <source>
        <dbReference type="ARBA" id="ARBA00022833"/>
    </source>
</evidence>
<dbReference type="InterPro" id="IPR003785">
    <property type="entry name" value="Creatininase/forma_Hydrolase"/>
</dbReference>
<dbReference type="EMBL" id="CP095045">
    <property type="protein sequence ID" value="UOQ57766.1"/>
    <property type="molecule type" value="Genomic_DNA"/>
</dbReference>
<dbReference type="SUPFAM" id="SSF102215">
    <property type="entry name" value="Creatininase"/>
    <property type="match status" value="1"/>
</dbReference>
<organism evidence="6 7">
    <name type="scientific">Leucobacter allii</name>
    <dbReference type="NCBI Taxonomy" id="2932247"/>
    <lineage>
        <taxon>Bacteria</taxon>
        <taxon>Bacillati</taxon>
        <taxon>Actinomycetota</taxon>
        <taxon>Actinomycetes</taxon>
        <taxon>Micrococcales</taxon>
        <taxon>Microbacteriaceae</taxon>
        <taxon>Leucobacter</taxon>
    </lineage>
</organism>
<keyword evidence="3" id="KW-0378">Hydrolase</keyword>
<dbReference type="Pfam" id="PF02633">
    <property type="entry name" value="Creatininase"/>
    <property type="match status" value="1"/>
</dbReference>
<protein>
    <submittedName>
        <fullName evidence="6">Mycofactocin biosynthesis peptidyl-dipeptidase MftE</fullName>
    </submittedName>
</protein>
<dbReference type="Proteomes" id="UP000831786">
    <property type="component" value="Chromosome"/>
</dbReference>
<comment type="cofactor">
    <cofactor evidence="1">
        <name>Zn(2+)</name>
        <dbReference type="ChEBI" id="CHEBI:29105"/>
    </cofactor>
</comment>
<gene>
    <name evidence="6" type="primary">mftE</name>
    <name evidence="6" type="ORF">MUN78_02675</name>
</gene>
<evidence type="ECO:0000313" key="7">
    <source>
        <dbReference type="Proteomes" id="UP000831786"/>
    </source>
</evidence>
<dbReference type="RefSeq" id="WP_244728633.1">
    <property type="nucleotide sequence ID" value="NZ_CP095045.1"/>
</dbReference>
<dbReference type="InterPro" id="IPR024087">
    <property type="entry name" value="Creatininase-like_sf"/>
</dbReference>
<keyword evidence="7" id="KW-1185">Reference proteome</keyword>
<keyword evidence="2" id="KW-0479">Metal-binding</keyword>
<evidence type="ECO:0000256" key="1">
    <source>
        <dbReference type="ARBA" id="ARBA00001947"/>
    </source>
</evidence>
<evidence type="ECO:0000256" key="2">
    <source>
        <dbReference type="ARBA" id="ARBA00022723"/>
    </source>
</evidence>